<comment type="caution">
    <text evidence="4">The sequence shown here is derived from an EMBL/GenBank/DDBJ whole genome shotgun (WGS) entry which is preliminary data.</text>
</comment>
<feature type="non-terminal residue" evidence="4">
    <location>
        <position position="1"/>
    </location>
</feature>
<feature type="compositionally biased region" description="Gly residues" evidence="2">
    <location>
        <begin position="485"/>
        <end position="503"/>
    </location>
</feature>
<dbReference type="STRING" id="313628.LNTAR_21825"/>
<keyword evidence="3" id="KW-0812">Transmembrane</keyword>
<keyword evidence="3" id="KW-0472">Membrane</keyword>
<evidence type="ECO:0000313" key="4">
    <source>
        <dbReference type="EMBL" id="EDM24849.1"/>
    </source>
</evidence>
<feature type="region of interest" description="Disordered" evidence="2">
    <location>
        <begin position="382"/>
        <end position="534"/>
    </location>
</feature>
<keyword evidence="3" id="KW-1133">Transmembrane helix</keyword>
<evidence type="ECO:0000256" key="2">
    <source>
        <dbReference type="SAM" id="MobiDB-lite"/>
    </source>
</evidence>
<evidence type="ECO:0000256" key="1">
    <source>
        <dbReference type="SAM" id="Coils"/>
    </source>
</evidence>
<protein>
    <submittedName>
        <fullName evidence="4">Uncharacterized protein</fullName>
    </submittedName>
</protein>
<accession>A6DU20</accession>
<evidence type="ECO:0000313" key="5">
    <source>
        <dbReference type="Proteomes" id="UP000004947"/>
    </source>
</evidence>
<keyword evidence="5" id="KW-1185">Reference proteome</keyword>
<dbReference type="EMBL" id="ABCK01000045">
    <property type="protein sequence ID" value="EDM24849.1"/>
    <property type="molecule type" value="Genomic_DNA"/>
</dbReference>
<sequence>AYSLDVIINAEKSADINQSIFLQLTKFPEETFVENPKVISDKILDTVLADYPNIIIGDKTLLITDISAEANKQARTYAEKLHPTLDKKQLTKDAEETFPIYKESDYVEFVYDPFRKIAVKGKIKRISNEFLFVGFSGQYAIKNILDPALRDSFFPDKVAKNRQKYIDTMFAKQRYQFNVTLNKNVQTIANKLIAQNEKNGFVYINNKWSLINDLINKRVNDKATIISKKLAAQQEKTAAAEAARQAEENRIKNAKLLEAQKLENARIAKEKEEAENAKRIAELQGDQLSEEDKLKEQQEMLNQLEEEEAQAAKVAAAARAAKAAKKRAAGANTDEEDGPMAGFQIIAIAAIVLIGLAVVAFVVFKDKINSKLKRNKITLDQITGEPAPAPSTKMPEDNVGPSPNEPSLGEQAEASRDAGDGSKIQKKTISFSKGKPGNSSNFFSPQEIEQSEETSTDTASVGRSQAIAVNNARPGNSSKSPLTPPGGGLTPPGGGLTPPGGGLAPPAQDDAEDASSNLITDPSLKPKPKLQLKK</sequence>
<feature type="transmembrane region" description="Helical" evidence="3">
    <location>
        <begin position="341"/>
        <end position="364"/>
    </location>
</feature>
<reference evidence="4 5" key="1">
    <citation type="journal article" date="2010" name="J. Bacteriol.">
        <title>Genome sequence of Lentisphaera araneosa HTCC2155T, the type species of the order Lentisphaerales in the phylum Lentisphaerae.</title>
        <authorList>
            <person name="Thrash J.C."/>
            <person name="Cho J.C."/>
            <person name="Vergin K.L."/>
            <person name="Morris R.M."/>
            <person name="Giovannoni S.J."/>
        </authorList>
    </citation>
    <scope>NUCLEOTIDE SEQUENCE [LARGE SCALE GENOMIC DNA]</scope>
    <source>
        <strain evidence="4 5">HTCC2155</strain>
    </source>
</reference>
<dbReference type="Proteomes" id="UP000004947">
    <property type="component" value="Unassembled WGS sequence"/>
</dbReference>
<feature type="coiled-coil region" evidence="1">
    <location>
        <begin position="229"/>
        <end position="324"/>
    </location>
</feature>
<gene>
    <name evidence="4" type="ORF">LNTAR_21825</name>
</gene>
<organism evidence="4 5">
    <name type="scientific">Lentisphaera araneosa HTCC2155</name>
    <dbReference type="NCBI Taxonomy" id="313628"/>
    <lineage>
        <taxon>Bacteria</taxon>
        <taxon>Pseudomonadati</taxon>
        <taxon>Lentisphaerota</taxon>
        <taxon>Lentisphaeria</taxon>
        <taxon>Lentisphaerales</taxon>
        <taxon>Lentisphaeraceae</taxon>
        <taxon>Lentisphaera</taxon>
    </lineage>
</organism>
<dbReference type="AlphaFoldDB" id="A6DU20"/>
<name>A6DU20_9BACT</name>
<feature type="compositionally biased region" description="Polar residues" evidence="2">
    <location>
        <begin position="427"/>
        <end position="448"/>
    </location>
</feature>
<keyword evidence="1" id="KW-0175">Coiled coil</keyword>
<proteinExistence type="predicted"/>
<evidence type="ECO:0000256" key="3">
    <source>
        <dbReference type="SAM" id="Phobius"/>
    </source>
</evidence>